<dbReference type="RefSeq" id="WP_308949439.1">
    <property type="nucleotide sequence ID" value="NZ_JARXHW010000012.1"/>
</dbReference>
<evidence type="ECO:0000313" key="2">
    <source>
        <dbReference type="Proteomes" id="UP001225316"/>
    </source>
</evidence>
<sequence length="265" mass="30541">MLSRVLNAPNPSLNDRTIQFEPGIYAGMVSSTVERVSRYHAPIVWFEVSIPDKLATSRNSKSARVFNEISPPKEPSLLWPNQRIVDFIDLAGLFDRRAPMELLKENKVVSPSATLRIRNDGVLERELFSDPKFETALRLYIYRYNELVVNRPAAGQTRFTLKNEGYGSYRAFLCVEGPHGAMPVSNLLNFPLFPDGEGQIHCIPDDRNQNKIPDFFEGSDMPPREYQELTVLWKRWWYSLNRNLNRDSVDGMWLIVHPALQDRSE</sequence>
<keyword evidence="2" id="KW-1185">Reference proteome</keyword>
<protein>
    <submittedName>
        <fullName evidence="1">Uncharacterized protein</fullName>
    </submittedName>
</protein>
<accession>A0ABU1AVZ1</accession>
<proteinExistence type="predicted"/>
<dbReference type="EMBL" id="JARXHW010000012">
    <property type="protein sequence ID" value="MDQ8207305.1"/>
    <property type="molecule type" value="Genomic_DNA"/>
</dbReference>
<dbReference type="Proteomes" id="UP001225316">
    <property type="component" value="Unassembled WGS sequence"/>
</dbReference>
<name>A0ABU1AVZ1_9BACT</name>
<evidence type="ECO:0000313" key="1">
    <source>
        <dbReference type="EMBL" id="MDQ8207305.1"/>
    </source>
</evidence>
<reference evidence="1 2" key="1">
    <citation type="submission" date="2023-04" db="EMBL/GenBank/DDBJ databases">
        <title>A novel bacteria isolated from coastal sediment.</title>
        <authorList>
            <person name="Liu X.-J."/>
            <person name="Du Z.-J."/>
        </authorList>
    </citation>
    <scope>NUCLEOTIDE SEQUENCE [LARGE SCALE GENOMIC DNA]</scope>
    <source>
        <strain evidence="1 2">SDUM461003</strain>
    </source>
</reference>
<comment type="caution">
    <text evidence="1">The sequence shown here is derived from an EMBL/GenBank/DDBJ whole genome shotgun (WGS) entry which is preliminary data.</text>
</comment>
<organism evidence="1 2">
    <name type="scientific">Thalassobacterium maritimum</name>
    <dbReference type="NCBI Taxonomy" id="3041265"/>
    <lineage>
        <taxon>Bacteria</taxon>
        <taxon>Pseudomonadati</taxon>
        <taxon>Verrucomicrobiota</taxon>
        <taxon>Opitutia</taxon>
        <taxon>Puniceicoccales</taxon>
        <taxon>Coraliomargaritaceae</taxon>
        <taxon>Thalassobacterium</taxon>
    </lineage>
</organism>
<gene>
    <name evidence="1" type="ORF">QEH52_07285</name>
</gene>